<protein>
    <recommendedName>
        <fullName evidence="4">Myosin motor domain-containing protein</fullName>
    </recommendedName>
</protein>
<organism evidence="2 3">
    <name type="scientific">Phytophthora infestans (strain T30-4)</name>
    <name type="common">Potato late blight agent</name>
    <dbReference type="NCBI Taxonomy" id="403677"/>
    <lineage>
        <taxon>Eukaryota</taxon>
        <taxon>Sar</taxon>
        <taxon>Stramenopiles</taxon>
        <taxon>Oomycota</taxon>
        <taxon>Peronosporomycetes</taxon>
        <taxon>Peronosporales</taxon>
        <taxon>Peronosporaceae</taxon>
        <taxon>Phytophthora</taxon>
    </lineage>
</organism>
<accession>D0NNE3</accession>
<evidence type="ECO:0008006" key="4">
    <source>
        <dbReference type="Google" id="ProtNLM"/>
    </source>
</evidence>
<gene>
    <name evidence="2" type="ORF">PITG_12621</name>
</gene>
<dbReference type="RefSeq" id="XP_002899383.1">
    <property type="nucleotide sequence ID" value="XM_002899337.1"/>
</dbReference>
<feature type="region of interest" description="Disordered" evidence="1">
    <location>
        <begin position="139"/>
        <end position="158"/>
    </location>
</feature>
<feature type="compositionally biased region" description="Basic residues" evidence="1">
    <location>
        <begin position="140"/>
        <end position="158"/>
    </location>
</feature>
<keyword evidence="3" id="KW-1185">Reference proteome</keyword>
<proteinExistence type="predicted"/>
<dbReference type="VEuPathDB" id="FungiDB:PITG_12621"/>
<evidence type="ECO:0000313" key="3">
    <source>
        <dbReference type="Proteomes" id="UP000006643"/>
    </source>
</evidence>
<dbReference type="InterPro" id="IPR027417">
    <property type="entry name" value="P-loop_NTPase"/>
</dbReference>
<dbReference type="GeneID" id="9474321"/>
<dbReference type="SUPFAM" id="SSF52540">
    <property type="entry name" value="P-loop containing nucleoside triphosphate hydrolases"/>
    <property type="match status" value="1"/>
</dbReference>
<dbReference type="OrthoDB" id="185175at2759"/>
<dbReference type="InParanoid" id="D0NNE3"/>
<dbReference type="EMBL" id="DS028148">
    <property type="protein sequence ID" value="EEY62079.1"/>
    <property type="molecule type" value="Genomic_DNA"/>
</dbReference>
<evidence type="ECO:0000256" key="1">
    <source>
        <dbReference type="SAM" id="MobiDB-lite"/>
    </source>
</evidence>
<name>D0NNE3_PHYIT</name>
<dbReference type="KEGG" id="pif:PITG_12621"/>
<dbReference type="AlphaFoldDB" id="D0NNE3"/>
<reference evidence="3" key="1">
    <citation type="journal article" date="2009" name="Nature">
        <title>Genome sequence and analysis of the Irish potato famine pathogen Phytophthora infestans.</title>
        <authorList>
            <consortium name="The Broad Institute Genome Sequencing Platform"/>
            <person name="Haas B.J."/>
            <person name="Kamoun S."/>
            <person name="Zody M.C."/>
            <person name="Jiang R.H."/>
            <person name="Handsaker R.E."/>
            <person name="Cano L.M."/>
            <person name="Grabherr M."/>
            <person name="Kodira C.D."/>
            <person name="Raffaele S."/>
            <person name="Torto-Alalibo T."/>
            <person name="Bozkurt T.O."/>
            <person name="Ah-Fong A.M."/>
            <person name="Alvarado L."/>
            <person name="Anderson V.L."/>
            <person name="Armstrong M.R."/>
            <person name="Avrova A."/>
            <person name="Baxter L."/>
            <person name="Beynon J."/>
            <person name="Boevink P.C."/>
            <person name="Bollmann S.R."/>
            <person name="Bos J.I."/>
            <person name="Bulone V."/>
            <person name="Cai G."/>
            <person name="Cakir C."/>
            <person name="Carrington J.C."/>
            <person name="Chawner M."/>
            <person name="Conti L."/>
            <person name="Costanzo S."/>
            <person name="Ewan R."/>
            <person name="Fahlgren N."/>
            <person name="Fischbach M.A."/>
            <person name="Fugelstad J."/>
            <person name="Gilroy E.M."/>
            <person name="Gnerre S."/>
            <person name="Green P.J."/>
            <person name="Grenville-Briggs L.J."/>
            <person name="Griffith J."/>
            <person name="Grunwald N.J."/>
            <person name="Horn K."/>
            <person name="Horner N.R."/>
            <person name="Hu C.H."/>
            <person name="Huitema E."/>
            <person name="Jeong D.H."/>
            <person name="Jones A.M."/>
            <person name="Jones J.D."/>
            <person name="Jones R.W."/>
            <person name="Karlsson E.K."/>
            <person name="Kunjeti S.G."/>
            <person name="Lamour K."/>
            <person name="Liu Z."/>
            <person name="Ma L."/>
            <person name="Maclean D."/>
            <person name="Chibucos M.C."/>
            <person name="McDonald H."/>
            <person name="McWalters J."/>
            <person name="Meijer H.J."/>
            <person name="Morgan W."/>
            <person name="Morris P.F."/>
            <person name="Munro C.A."/>
            <person name="O'Neill K."/>
            <person name="Ospina-Giraldo M."/>
            <person name="Pinzon A."/>
            <person name="Pritchard L."/>
            <person name="Ramsahoye B."/>
            <person name="Ren Q."/>
            <person name="Restrepo S."/>
            <person name="Roy S."/>
            <person name="Sadanandom A."/>
            <person name="Savidor A."/>
            <person name="Schornack S."/>
            <person name="Schwartz D.C."/>
            <person name="Schumann U.D."/>
            <person name="Schwessinger B."/>
            <person name="Seyer L."/>
            <person name="Sharpe T."/>
            <person name="Silvar C."/>
            <person name="Song J."/>
            <person name="Studholme D.J."/>
            <person name="Sykes S."/>
            <person name="Thines M."/>
            <person name="van de Vondervoort P.J."/>
            <person name="Phuntumart V."/>
            <person name="Wawra S."/>
            <person name="Weide R."/>
            <person name="Win J."/>
            <person name="Young C."/>
            <person name="Zhou S."/>
            <person name="Fry W."/>
            <person name="Meyers B.C."/>
            <person name="van West P."/>
            <person name="Ristaino J."/>
            <person name="Govers F."/>
            <person name="Birch P.R."/>
            <person name="Whisson S.C."/>
            <person name="Judelson H.S."/>
            <person name="Nusbaum C."/>
        </authorList>
    </citation>
    <scope>NUCLEOTIDE SEQUENCE [LARGE SCALE GENOMIC DNA]</scope>
    <source>
        <strain evidence="3">T30-4</strain>
    </source>
</reference>
<dbReference type="Proteomes" id="UP000006643">
    <property type="component" value="Unassembled WGS sequence"/>
</dbReference>
<dbReference type="HOGENOM" id="CLU_1672692_0_0_1"/>
<evidence type="ECO:0000313" key="2">
    <source>
        <dbReference type="EMBL" id="EEY62079.1"/>
    </source>
</evidence>
<sequence>MPFYFHCIRPNSKKQPSVVLKDLVEQQCRAQRLIRQVEICRNPPNLLNWLSDLLYSEDCPNPEISGSSSSMVQFKSVSLLEKLELLLEDREADAATKKQLLFLMITWRCRYVSKKWERRGLSNDLLAWYGPQRENTVKKLLTKKSRRSRKRKRYSASK</sequence>